<evidence type="ECO:0000313" key="3">
    <source>
        <dbReference type="Proteomes" id="UP000485058"/>
    </source>
</evidence>
<reference evidence="2 3" key="1">
    <citation type="submission" date="2020-02" db="EMBL/GenBank/DDBJ databases">
        <title>Draft genome sequence of Haematococcus lacustris strain NIES-144.</title>
        <authorList>
            <person name="Morimoto D."/>
            <person name="Nakagawa S."/>
            <person name="Yoshida T."/>
            <person name="Sawayama S."/>
        </authorList>
    </citation>
    <scope>NUCLEOTIDE SEQUENCE [LARGE SCALE GENOMIC DNA]</scope>
    <source>
        <strain evidence="2 3">NIES-144</strain>
    </source>
</reference>
<name>A0A699ZAI1_HAELA</name>
<evidence type="ECO:0000256" key="1">
    <source>
        <dbReference type="SAM" id="MobiDB-lite"/>
    </source>
</evidence>
<proteinExistence type="predicted"/>
<dbReference type="EMBL" id="BLLF01000507">
    <property type="protein sequence ID" value="GFH12472.1"/>
    <property type="molecule type" value="Genomic_DNA"/>
</dbReference>
<comment type="caution">
    <text evidence="2">The sequence shown here is derived from an EMBL/GenBank/DDBJ whole genome shotgun (WGS) entry which is preliminary data.</text>
</comment>
<dbReference type="AlphaFoldDB" id="A0A699ZAI1"/>
<feature type="region of interest" description="Disordered" evidence="1">
    <location>
        <begin position="71"/>
        <end position="102"/>
    </location>
</feature>
<feature type="compositionally biased region" description="Polar residues" evidence="1">
    <location>
        <begin position="79"/>
        <end position="91"/>
    </location>
</feature>
<keyword evidence="3" id="KW-1185">Reference proteome</keyword>
<protein>
    <submittedName>
        <fullName evidence="2">Uncharacterized protein</fullName>
    </submittedName>
</protein>
<dbReference type="Proteomes" id="UP000485058">
    <property type="component" value="Unassembled WGS sequence"/>
</dbReference>
<evidence type="ECO:0000313" key="2">
    <source>
        <dbReference type="EMBL" id="GFH12472.1"/>
    </source>
</evidence>
<gene>
    <name evidence="2" type="ORF">HaLaN_08171</name>
</gene>
<sequence length="321" mass="34287">MLQVRPEVIKPITHLSVRLAQVMQARQQEVAAAAAATQAAAVQAAATAAQQASSRHASGLLPLGVHGFPLPQHQLLQPNQGHTPGVTTSDPRSQHWPGNRSSASQVVVLLPPTALWAADGLDGEGDLARVGGRVGQAAGALLSPHDLKGGQLQDSRPSTRDRDALQQLDLYSHHLALLQQAGAAMNPGQNRSSTNIPNFHRTSNKTAKVWAKSMPQNGMLRTVHTMARAASRRQGVSLAPRSLALSFIESLQQGDDFSLVAGAKRRLQCAALLQRLGSTDKDHSLRPEELQKLQHRGLRLAHKVLHRLDATPAAPAPPGHQ</sequence>
<feature type="region of interest" description="Disordered" evidence="1">
    <location>
        <begin position="141"/>
        <end position="161"/>
    </location>
</feature>
<accession>A0A699ZAI1</accession>
<organism evidence="2 3">
    <name type="scientific">Haematococcus lacustris</name>
    <name type="common">Green alga</name>
    <name type="synonym">Haematococcus pluvialis</name>
    <dbReference type="NCBI Taxonomy" id="44745"/>
    <lineage>
        <taxon>Eukaryota</taxon>
        <taxon>Viridiplantae</taxon>
        <taxon>Chlorophyta</taxon>
        <taxon>core chlorophytes</taxon>
        <taxon>Chlorophyceae</taxon>
        <taxon>CS clade</taxon>
        <taxon>Chlamydomonadales</taxon>
        <taxon>Haematococcaceae</taxon>
        <taxon>Haematococcus</taxon>
    </lineage>
</organism>